<keyword evidence="8" id="KW-0807">Transducer</keyword>
<protein>
    <recommendedName>
        <fullName evidence="10">G-protein coupled receptors family 1 profile domain-containing protein</fullName>
    </recommendedName>
</protein>
<dbReference type="PRINTS" id="PR00237">
    <property type="entry name" value="GPCRRHODOPSN"/>
</dbReference>
<reference evidence="11 12" key="1">
    <citation type="submission" date="2022-05" db="EMBL/GenBank/DDBJ databases">
        <authorList>
            <consortium name="Genoscope - CEA"/>
            <person name="William W."/>
        </authorList>
    </citation>
    <scope>NUCLEOTIDE SEQUENCE [LARGE SCALE GENOMIC DNA]</scope>
</reference>
<evidence type="ECO:0000313" key="12">
    <source>
        <dbReference type="Proteomes" id="UP001159405"/>
    </source>
</evidence>
<dbReference type="Proteomes" id="UP001159405">
    <property type="component" value="Unassembled WGS sequence"/>
</dbReference>
<accession>A0ABN8PN90</accession>
<evidence type="ECO:0000256" key="8">
    <source>
        <dbReference type="ARBA" id="ARBA00023224"/>
    </source>
</evidence>
<evidence type="ECO:0000256" key="4">
    <source>
        <dbReference type="ARBA" id="ARBA00022989"/>
    </source>
</evidence>
<dbReference type="CDD" id="cd00637">
    <property type="entry name" value="7tm_classA_rhodopsin-like"/>
    <property type="match status" value="1"/>
</dbReference>
<dbReference type="Gene3D" id="1.20.1070.10">
    <property type="entry name" value="Rhodopsin 7-helix transmembrane proteins"/>
    <property type="match status" value="1"/>
</dbReference>
<feature type="transmembrane region" description="Helical" evidence="9">
    <location>
        <begin position="107"/>
        <end position="131"/>
    </location>
</feature>
<feature type="transmembrane region" description="Helical" evidence="9">
    <location>
        <begin position="38"/>
        <end position="62"/>
    </location>
</feature>
<feature type="transmembrane region" description="Helical" evidence="9">
    <location>
        <begin position="74"/>
        <end position="95"/>
    </location>
</feature>
<feature type="transmembrane region" description="Helical" evidence="9">
    <location>
        <begin position="6"/>
        <end position="26"/>
    </location>
</feature>
<dbReference type="InterPro" id="IPR050569">
    <property type="entry name" value="TAAR"/>
</dbReference>
<comment type="caution">
    <text evidence="11">The sequence shown here is derived from an EMBL/GenBank/DDBJ whole genome shotgun (WGS) entry which is preliminary data.</text>
</comment>
<name>A0ABN8PN90_9CNID</name>
<keyword evidence="5" id="KW-0297">G-protein coupled receptor</keyword>
<evidence type="ECO:0000256" key="1">
    <source>
        <dbReference type="ARBA" id="ARBA00004651"/>
    </source>
</evidence>
<feature type="domain" description="G-protein coupled receptors family 1 profile" evidence="10">
    <location>
        <begin position="17"/>
        <end position="264"/>
    </location>
</feature>
<keyword evidence="12" id="KW-1185">Reference proteome</keyword>
<dbReference type="PANTHER" id="PTHR24249">
    <property type="entry name" value="HISTAMINE RECEPTOR-RELATED G-PROTEIN COUPLED RECEPTOR"/>
    <property type="match status" value="1"/>
</dbReference>
<keyword evidence="4 9" id="KW-1133">Transmembrane helix</keyword>
<dbReference type="InterPro" id="IPR000276">
    <property type="entry name" value="GPCR_Rhodpsn"/>
</dbReference>
<keyword evidence="2" id="KW-1003">Cell membrane</keyword>
<comment type="subcellular location">
    <subcellularLocation>
        <location evidence="1">Cell membrane</location>
        <topology evidence="1">Multi-pass membrane protein</topology>
    </subcellularLocation>
</comment>
<evidence type="ECO:0000313" key="11">
    <source>
        <dbReference type="EMBL" id="CAH3147373.1"/>
    </source>
</evidence>
<feature type="transmembrane region" description="Helical" evidence="9">
    <location>
        <begin position="151"/>
        <end position="171"/>
    </location>
</feature>
<dbReference type="EMBL" id="CALNXK010000081">
    <property type="protein sequence ID" value="CAH3147373.1"/>
    <property type="molecule type" value="Genomic_DNA"/>
</dbReference>
<dbReference type="SUPFAM" id="SSF81321">
    <property type="entry name" value="Family A G protein-coupled receptor-like"/>
    <property type="match status" value="1"/>
</dbReference>
<evidence type="ECO:0000259" key="10">
    <source>
        <dbReference type="PROSITE" id="PS50262"/>
    </source>
</evidence>
<evidence type="ECO:0000256" key="3">
    <source>
        <dbReference type="ARBA" id="ARBA00022692"/>
    </source>
</evidence>
<dbReference type="PANTHER" id="PTHR24249:SF372">
    <property type="entry name" value="G-PROTEIN COUPLED RECEPTORS FAMILY 1 PROFILE DOMAIN-CONTAINING PROTEIN"/>
    <property type="match status" value="1"/>
</dbReference>
<evidence type="ECO:0000256" key="6">
    <source>
        <dbReference type="ARBA" id="ARBA00023136"/>
    </source>
</evidence>
<dbReference type="Pfam" id="PF00001">
    <property type="entry name" value="7tm_1"/>
    <property type="match status" value="2"/>
</dbReference>
<evidence type="ECO:0000256" key="5">
    <source>
        <dbReference type="ARBA" id="ARBA00023040"/>
    </source>
</evidence>
<keyword evidence="6 9" id="KW-0472">Membrane</keyword>
<evidence type="ECO:0000256" key="9">
    <source>
        <dbReference type="SAM" id="Phobius"/>
    </source>
</evidence>
<sequence length="306" mass="35123">MWYWILAWLLTIVTVFGNGFVICLIIRIQRLRTTANWSVLSLAVADLLVGLTFYPLLFALNIDSLNEPPEQAKTFFLVSRTFLYLSATNLFVMIMDRYIAIVHPLKYLSFVTTKLLVAALATAWILPVLLFTLPYRLVWGGKFLLLLRVSILQVLPVVFFIYVTVHIFFIMRRISKRQSRIFAQLAFNHAPKSDDQTMNYCSNTESRAASKMTVAIMFFFIICYVLENCKCFCTVFTMCHISTAFEQAIDFLFVINSAVNPVAYAFLKRDVKSVLRGMLVPLKQEIHSIAGTQTSSSEQRREDSRI</sequence>
<dbReference type="PROSITE" id="PS50262">
    <property type="entry name" value="G_PROTEIN_RECEP_F1_2"/>
    <property type="match status" value="1"/>
</dbReference>
<keyword evidence="3 9" id="KW-0812">Transmembrane</keyword>
<gene>
    <name evidence="11" type="ORF">PLOB_00046071</name>
</gene>
<proteinExistence type="predicted"/>
<evidence type="ECO:0000256" key="7">
    <source>
        <dbReference type="ARBA" id="ARBA00023170"/>
    </source>
</evidence>
<evidence type="ECO:0000256" key="2">
    <source>
        <dbReference type="ARBA" id="ARBA00022475"/>
    </source>
</evidence>
<dbReference type="InterPro" id="IPR017452">
    <property type="entry name" value="GPCR_Rhodpsn_7TM"/>
</dbReference>
<keyword evidence="7" id="KW-0675">Receptor</keyword>
<feature type="transmembrane region" description="Helical" evidence="9">
    <location>
        <begin position="208"/>
        <end position="227"/>
    </location>
</feature>
<organism evidence="11 12">
    <name type="scientific">Porites lobata</name>
    <dbReference type="NCBI Taxonomy" id="104759"/>
    <lineage>
        <taxon>Eukaryota</taxon>
        <taxon>Metazoa</taxon>
        <taxon>Cnidaria</taxon>
        <taxon>Anthozoa</taxon>
        <taxon>Hexacorallia</taxon>
        <taxon>Scleractinia</taxon>
        <taxon>Fungiina</taxon>
        <taxon>Poritidae</taxon>
        <taxon>Porites</taxon>
    </lineage>
</organism>